<feature type="compositionally biased region" description="Basic residues" evidence="10">
    <location>
        <begin position="7"/>
        <end position="19"/>
    </location>
</feature>
<keyword evidence="13" id="KW-1185">Reference proteome</keyword>
<proteinExistence type="inferred from homology"/>
<evidence type="ECO:0000256" key="9">
    <source>
        <dbReference type="PROSITE-ProRule" id="PRU00103"/>
    </source>
</evidence>
<dbReference type="GO" id="GO:0000245">
    <property type="term" value="P:spliceosomal complex assembly"/>
    <property type="evidence" value="ECO:0007669"/>
    <property type="project" value="InterPro"/>
</dbReference>
<dbReference type="InterPro" id="IPR054573">
    <property type="entry name" value="PP2A/SF3B1-like_HEAT"/>
</dbReference>
<evidence type="ECO:0000259" key="11">
    <source>
        <dbReference type="Pfam" id="PF22646"/>
    </source>
</evidence>
<dbReference type="InterPro" id="IPR038737">
    <property type="entry name" value="SF3b_su1-like"/>
</dbReference>
<keyword evidence="7" id="KW-0539">Nucleus</keyword>
<dbReference type="RefSeq" id="XP_064849737.1">
    <property type="nucleotide sequence ID" value="XM_064993665.1"/>
</dbReference>
<evidence type="ECO:0000256" key="2">
    <source>
        <dbReference type="ARBA" id="ARBA00005754"/>
    </source>
</evidence>
<dbReference type="InterPro" id="IPR016024">
    <property type="entry name" value="ARM-type_fold"/>
</dbReference>
<dbReference type="GO" id="GO:0003729">
    <property type="term" value="F:mRNA binding"/>
    <property type="evidence" value="ECO:0007669"/>
    <property type="project" value="InterPro"/>
</dbReference>
<name>A0AAV5QDH5_9ASCO</name>
<organism evidence="12 13">
    <name type="scientific">Saccharomycopsis crataegensis</name>
    <dbReference type="NCBI Taxonomy" id="43959"/>
    <lineage>
        <taxon>Eukaryota</taxon>
        <taxon>Fungi</taxon>
        <taxon>Dikarya</taxon>
        <taxon>Ascomycota</taxon>
        <taxon>Saccharomycotina</taxon>
        <taxon>Saccharomycetes</taxon>
        <taxon>Saccharomycopsidaceae</taxon>
        <taxon>Saccharomycopsis</taxon>
    </lineage>
</organism>
<evidence type="ECO:0000256" key="4">
    <source>
        <dbReference type="ARBA" id="ARBA00022728"/>
    </source>
</evidence>
<dbReference type="InterPro" id="IPR021133">
    <property type="entry name" value="HEAT_type_2"/>
</dbReference>
<dbReference type="GO" id="GO:0005681">
    <property type="term" value="C:spliceosomal complex"/>
    <property type="evidence" value="ECO:0007669"/>
    <property type="project" value="UniProtKB-KW"/>
</dbReference>
<sequence>MSDRRMKSPSRKRAGRERRSRWDVKKIKFEKAPGKNNDNHKDEEIQVSKEAGQLQDGIDDEATNEIPQGETENGDKEVINSSVRKSRWEEDDEEEAAKSNPIKTIPVFNDLPLTNDVLDILLPEGYEILDAPEEFTSGAIDINLDDLNQQNTGYMIPEESHASNKILQDSIVTSVPGMKDLQYFKEEDAKYFGKLLNVDGKSQQQQQKQRGELTIDELKEQKVMRLLLKIKNGSPPVRKQALRQLTDNSRSYGPKILFNQILPLLMEPSLSDRERHVLVKVIDRVLFKLGDLVRPYTDKILKVISPLLADEDPVMRAEAREIISNLVKAAGLVHTISTLRKYIDSQDETLRLTTARTFAVAANTLGIQSLVPFLRAVCGSKKSWVARHTGAKIVQQIAAIVGCGVLPHLNSLVDCLADGVEDDNVQVRKATALALSALAESSAPYGIESFEPVLESLWGGIRRHRGNTLSAYLKCIGNIIPLMDSEYAGYYSNEVFRILLREFNSADDDMKRTVLKVIQQCAAVEGIEVGYLRNEVLPSFMKNFWNRRSALDNRLNRMIIDTTVVLSDRIGYENIVESIISYLKDDSEFLRKMSVDTVDQVFKDLEMVDLKDRTEERLIDGMLIALQKTTGDSSVSSKNSVLKAFGTMVDALDIRMKSYLPQIISIILYRLQNESPEIRQQSADLISKLVKTIKSCNEVDIISKLSKVLYESLGEVYPEVLGSILHSLKTIISIIGITSMNPSIDQLLPSLTPILRNRHEKVQENVIDLIGLIADKASEYIPPKEWMRICFELLELLKSSRKSIRRSANRTFGFIAKAIGPQEVLATLLNNLRVQERQLRVCTAVAIGIVAETCQPFTVIPSIMNEYRTPEKNVQNGVLKAMTFMFEYIGGEMTKDYLYAVTPLLEDALSDRDQIHRQTAATVIKHMAINCAGLGMEEVFIHFLNMLMPNIYETSPHVIERILDGINGIRTNVGAGVFMNYVMIGLWYSARKVRTPYWKLYNDCYVQSCDAMVPYYPKFENDKEAEIEELDVWF</sequence>
<evidence type="ECO:0000256" key="7">
    <source>
        <dbReference type="ARBA" id="ARBA00023242"/>
    </source>
</evidence>
<protein>
    <submittedName>
        <fullName evidence="12">U2 snRNP complex subunit</fullName>
    </submittedName>
</protein>
<accession>A0AAV5QDH5</accession>
<feature type="repeat" description="HEAT" evidence="9">
    <location>
        <begin position="412"/>
        <end position="450"/>
    </location>
</feature>
<dbReference type="Proteomes" id="UP001360560">
    <property type="component" value="Unassembled WGS sequence"/>
</dbReference>
<reference evidence="12 13" key="1">
    <citation type="journal article" date="2023" name="Elife">
        <title>Identification of key yeast species and microbe-microbe interactions impacting larval growth of Drosophila in the wild.</title>
        <authorList>
            <person name="Mure A."/>
            <person name="Sugiura Y."/>
            <person name="Maeda R."/>
            <person name="Honda K."/>
            <person name="Sakurai N."/>
            <person name="Takahashi Y."/>
            <person name="Watada M."/>
            <person name="Katoh T."/>
            <person name="Gotoh A."/>
            <person name="Gotoh Y."/>
            <person name="Taniguchi I."/>
            <person name="Nakamura K."/>
            <person name="Hayashi T."/>
            <person name="Katayama T."/>
            <person name="Uemura T."/>
            <person name="Hattori Y."/>
        </authorList>
    </citation>
    <scope>NUCLEOTIDE SEQUENCE [LARGE SCALE GENOMIC DNA]</scope>
    <source>
        <strain evidence="12 13">SC-9</strain>
    </source>
</reference>
<comment type="similarity">
    <text evidence="2">Belongs to the SF3B1 family.</text>
</comment>
<dbReference type="Pfam" id="PF22646">
    <property type="entry name" value="PPP2R1A-like_HEAT"/>
    <property type="match status" value="1"/>
</dbReference>
<dbReference type="SUPFAM" id="SSF48371">
    <property type="entry name" value="ARM repeat"/>
    <property type="match status" value="2"/>
</dbReference>
<dbReference type="AlphaFoldDB" id="A0AAV5QDH5"/>
<comment type="similarity">
    <text evidence="8">Belongs to the phosphatase 2A regulatory subunit A family.</text>
</comment>
<comment type="subcellular location">
    <subcellularLocation>
        <location evidence="1">Nucleus</location>
    </subcellularLocation>
</comment>
<evidence type="ECO:0000313" key="12">
    <source>
        <dbReference type="EMBL" id="GMM32737.1"/>
    </source>
</evidence>
<keyword evidence="5" id="KW-0677">Repeat</keyword>
<dbReference type="Pfam" id="PF20926">
    <property type="entry name" value="Htt_N-HEAT_1"/>
    <property type="match status" value="1"/>
</dbReference>
<dbReference type="PROSITE" id="PS50077">
    <property type="entry name" value="HEAT_REPEAT"/>
    <property type="match status" value="1"/>
</dbReference>
<evidence type="ECO:0000256" key="1">
    <source>
        <dbReference type="ARBA" id="ARBA00004123"/>
    </source>
</evidence>
<dbReference type="EMBL" id="BTFZ01000001">
    <property type="protein sequence ID" value="GMM32737.1"/>
    <property type="molecule type" value="Genomic_DNA"/>
</dbReference>
<comment type="caution">
    <text evidence="12">The sequence shown here is derived from an EMBL/GenBank/DDBJ whole genome shotgun (WGS) entry which is preliminary data.</text>
</comment>
<feature type="region of interest" description="Disordered" evidence="10">
    <location>
        <begin position="1"/>
        <end position="98"/>
    </location>
</feature>
<evidence type="ECO:0000256" key="6">
    <source>
        <dbReference type="ARBA" id="ARBA00023187"/>
    </source>
</evidence>
<dbReference type="InterPro" id="IPR011989">
    <property type="entry name" value="ARM-like"/>
</dbReference>
<feature type="compositionally biased region" description="Basic and acidic residues" evidence="10">
    <location>
        <begin position="20"/>
        <end position="47"/>
    </location>
</feature>
<keyword evidence="4" id="KW-0747">Spliceosome</keyword>
<dbReference type="InterPro" id="IPR048411">
    <property type="entry name" value="Htt_N_HEAT_rpt-1"/>
</dbReference>
<keyword evidence="3" id="KW-0507">mRNA processing</keyword>
<gene>
    <name evidence="12" type="ORF">DASC09_000620</name>
</gene>
<dbReference type="GeneID" id="90070716"/>
<evidence type="ECO:0000256" key="3">
    <source>
        <dbReference type="ARBA" id="ARBA00022664"/>
    </source>
</evidence>
<evidence type="ECO:0000256" key="10">
    <source>
        <dbReference type="SAM" id="MobiDB-lite"/>
    </source>
</evidence>
<dbReference type="PANTHER" id="PTHR12097">
    <property type="entry name" value="SPLICING FACTOR 3B, SUBUNIT 1-RELATED"/>
    <property type="match status" value="1"/>
</dbReference>
<evidence type="ECO:0000256" key="5">
    <source>
        <dbReference type="ARBA" id="ARBA00022737"/>
    </source>
</evidence>
<keyword evidence="6" id="KW-0508">mRNA splicing</keyword>
<evidence type="ECO:0000313" key="13">
    <source>
        <dbReference type="Proteomes" id="UP001360560"/>
    </source>
</evidence>
<feature type="domain" description="Phosphatase PP2A regulatory subunit A/Splicing factor 3B subunit 1-like HEAT repeat" evidence="11">
    <location>
        <begin position="817"/>
        <end position="889"/>
    </location>
</feature>
<dbReference type="Gene3D" id="1.25.10.10">
    <property type="entry name" value="Leucine-rich Repeat Variant"/>
    <property type="match status" value="4"/>
</dbReference>
<evidence type="ECO:0000256" key="8">
    <source>
        <dbReference type="ARBA" id="ARBA00038332"/>
    </source>
</evidence>